<protein>
    <recommendedName>
        <fullName evidence="3">Prevent-host-death family protein</fullName>
    </recommendedName>
</protein>
<dbReference type="EMBL" id="FMCU01000014">
    <property type="protein sequence ID" value="SCF41541.1"/>
    <property type="molecule type" value="Genomic_DNA"/>
</dbReference>
<dbReference type="Proteomes" id="UP000198797">
    <property type="component" value="Unassembled WGS sequence"/>
</dbReference>
<evidence type="ECO:0008006" key="3">
    <source>
        <dbReference type="Google" id="ProtNLM"/>
    </source>
</evidence>
<organism evidence="1 2">
    <name type="scientific">Micromonospora matsumotoense</name>
    <dbReference type="NCBI Taxonomy" id="121616"/>
    <lineage>
        <taxon>Bacteria</taxon>
        <taxon>Bacillati</taxon>
        <taxon>Actinomycetota</taxon>
        <taxon>Actinomycetes</taxon>
        <taxon>Micromonosporales</taxon>
        <taxon>Micromonosporaceae</taxon>
        <taxon>Micromonospora</taxon>
    </lineage>
</organism>
<gene>
    <name evidence="1" type="ORF">GA0070216_114156</name>
</gene>
<keyword evidence="2" id="KW-1185">Reference proteome</keyword>
<evidence type="ECO:0000313" key="1">
    <source>
        <dbReference type="EMBL" id="SCF41541.1"/>
    </source>
</evidence>
<evidence type="ECO:0000313" key="2">
    <source>
        <dbReference type="Proteomes" id="UP000198797"/>
    </source>
</evidence>
<name>A0A1C5A8Y4_9ACTN</name>
<dbReference type="RefSeq" id="WP_091250674.1">
    <property type="nucleotide sequence ID" value="NZ_FMCU01000014.1"/>
</dbReference>
<dbReference type="AlphaFoldDB" id="A0A1C5A8Y4"/>
<reference evidence="2" key="1">
    <citation type="submission" date="2016-06" db="EMBL/GenBank/DDBJ databases">
        <authorList>
            <person name="Varghese N."/>
            <person name="Submissions Spin"/>
        </authorList>
    </citation>
    <scope>NUCLEOTIDE SEQUENCE [LARGE SCALE GENOMIC DNA]</scope>
    <source>
        <strain evidence="2">DSM 44100</strain>
    </source>
</reference>
<proteinExistence type="predicted"/>
<accession>A0A1C5A8Y4</accession>
<sequence>MRQADPDRAYTDGTAIELVLGDFIEAVQAGNSVPLTKDGEVVAVVVSPEVAEAGRRALGP</sequence>
<dbReference type="OrthoDB" id="9934616at2"/>